<keyword evidence="2" id="KW-1133">Transmembrane helix</keyword>
<sequence>WKCSSARVALLPLPLPLSPSIWLVVVVMLVSALSCADGDYMRPRREHLSGYPQRQSYGPPKPRYGPPPKPAYGPPKPKYGPPKLRYGPPKSSYGPPKPMYGPPKPKYGPPKRKYINPPPTNFGYQYSPPRKHQHPKYHSPVKSSYGPPKQSYGPPSTSYGVPIYKKPVPSYSVPDTYNSQINSYDAPISISDNYGPPSTYSTYTSSPSYSAPLKPSTSYGTPLTSNGGQSYTQGHLLAQGSSLNTYNTKPVNSYPIPSTTYGIPSPTYGAPKAPAITGASSSQHSVATSYINVYKGTPQNPVAAQVSTDNYGAPTKGVYDTLSGSTNQQLSYHSLAQSHFPSQQFQNTEQTSNENGSHREDDIITSASQSANVYNNLQKVHDNYNGDKSRGSDQSTKLTTSIRFPTVTNEEEGDSSSGEEGSQSSPTQSDGESQQFGSFQPPSQTFGFVPYDNDSKQKGGRGGSFSITPSQSYYAGSTVSSGVLPANYYDAMSHQHYSHLSDDNTSGLSRRTLQEQQHVRFPESDSQ</sequence>
<feature type="compositionally biased region" description="Polar residues" evidence="1">
    <location>
        <begin position="465"/>
        <end position="480"/>
    </location>
</feature>
<evidence type="ECO:0008006" key="4">
    <source>
        <dbReference type="Google" id="ProtNLM"/>
    </source>
</evidence>
<feature type="region of interest" description="Disordered" evidence="1">
    <location>
        <begin position="498"/>
        <end position="527"/>
    </location>
</feature>
<feature type="compositionally biased region" description="Basic residues" evidence="1">
    <location>
        <begin position="129"/>
        <end position="139"/>
    </location>
</feature>
<feature type="compositionally biased region" description="Low complexity" evidence="1">
    <location>
        <begin position="415"/>
        <end position="425"/>
    </location>
</feature>
<feature type="compositionally biased region" description="Pro residues" evidence="1">
    <location>
        <begin position="59"/>
        <end position="80"/>
    </location>
</feature>
<keyword evidence="2" id="KW-0472">Membrane</keyword>
<feature type="transmembrane region" description="Helical" evidence="2">
    <location>
        <begin position="20"/>
        <end position="36"/>
    </location>
</feature>
<reference evidence="3" key="1">
    <citation type="submission" date="2015-11" db="EMBL/GenBank/DDBJ databases">
        <title>De novo transcriptome assembly of four potential Pierce s Disease insect vectors from Arizona vineyards.</title>
        <authorList>
            <person name="Tassone E.E."/>
        </authorList>
    </citation>
    <scope>NUCLEOTIDE SEQUENCE</scope>
</reference>
<feature type="compositionally biased region" description="Basic and acidic residues" evidence="1">
    <location>
        <begin position="381"/>
        <end position="391"/>
    </location>
</feature>
<evidence type="ECO:0000256" key="1">
    <source>
        <dbReference type="SAM" id="MobiDB-lite"/>
    </source>
</evidence>
<gene>
    <name evidence="3" type="ORF">g.24617</name>
</gene>
<feature type="compositionally biased region" description="Low complexity" evidence="1">
    <location>
        <begin position="200"/>
        <end position="210"/>
    </location>
</feature>
<feature type="compositionally biased region" description="Pro residues" evidence="1">
    <location>
        <begin position="95"/>
        <end position="108"/>
    </location>
</feature>
<name>A0A1B6KGA6_9HEMI</name>
<keyword evidence="2" id="KW-0812">Transmembrane</keyword>
<dbReference type="EMBL" id="GEBQ01029528">
    <property type="protein sequence ID" value="JAT10449.1"/>
    <property type="molecule type" value="Transcribed_RNA"/>
</dbReference>
<feature type="compositionally biased region" description="Low complexity" evidence="1">
    <location>
        <begin position="433"/>
        <end position="444"/>
    </location>
</feature>
<feature type="region of interest" description="Disordered" evidence="1">
    <location>
        <begin position="42"/>
        <end position="163"/>
    </location>
</feature>
<feature type="region of interest" description="Disordered" evidence="1">
    <location>
        <begin position="381"/>
        <end position="480"/>
    </location>
</feature>
<organism evidence="3">
    <name type="scientific">Graphocephala atropunctata</name>
    <dbReference type="NCBI Taxonomy" id="36148"/>
    <lineage>
        <taxon>Eukaryota</taxon>
        <taxon>Metazoa</taxon>
        <taxon>Ecdysozoa</taxon>
        <taxon>Arthropoda</taxon>
        <taxon>Hexapoda</taxon>
        <taxon>Insecta</taxon>
        <taxon>Pterygota</taxon>
        <taxon>Neoptera</taxon>
        <taxon>Paraneoptera</taxon>
        <taxon>Hemiptera</taxon>
        <taxon>Auchenorrhyncha</taxon>
        <taxon>Membracoidea</taxon>
        <taxon>Cicadellidae</taxon>
        <taxon>Cicadellinae</taxon>
        <taxon>Cicadellini</taxon>
        <taxon>Graphocephala</taxon>
    </lineage>
</organism>
<feature type="compositionally biased region" description="Basic and acidic residues" evidence="1">
    <location>
        <begin position="517"/>
        <end position="527"/>
    </location>
</feature>
<proteinExistence type="predicted"/>
<feature type="region of interest" description="Disordered" evidence="1">
    <location>
        <begin position="200"/>
        <end position="220"/>
    </location>
</feature>
<feature type="non-terminal residue" evidence="3">
    <location>
        <position position="1"/>
    </location>
</feature>
<evidence type="ECO:0000256" key="2">
    <source>
        <dbReference type="SAM" id="Phobius"/>
    </source>
</evidence>
<feature type="compositionally biased region" description="Polar residues" evidence="1">
    <location>
        <begin position="503"/>
        <end position="516"/>
    </location>
</feature>
<dbReference type="AlphaFoldDB" id="A0A1B6KGA6"/>
<protein>
    <recommendedName>
        <fullName evidence="4">Mucin-like domain-containing protein</fullName>
    </recommendedName>
</protein>
<feature type="compositionally biased region" description="Low complexity" evidence="1">
    <location>
        <begin position="81"/>
        <end position="94"/>
    </location>
</feature>
<accession>A0A1B6KGA6</accession>
<evidence type="ECO:0000313" key="3">
    <source>
        <dbReference type="EMBL" id="JAT10449.1"/>
    </source>
</evidence>
<feature type="compositionally biased region" description="Polar residues" evidence="1">
    <location>
        <begin position="392"/>
        <end position="408"/>
    </location>
</feature>